<proteinExistence type="inferred from homology"/>
<dbReference type="RefSeq" id="WP_073309981.1">
    <property type="nucleotide sequence ID" value="NZ_FQZI01000002.1"/>
</dbReference>
<dbReference type="SUPFAM" id="SSF48452">
    <property type="entry name" value="TPR-like"/>
    <property type="match status" value="1"/>
</dbReference>
<protein>
    <submittedName>
        <fullName evidence="8">Starch-binding associating with outer membrane</fullName>
    </submittedName>
</protein>
<dbReference type="InterPro" id="IPR012944">
    <property type="entry name" value="SusD_RagB_dom"/>
</dbReference>
<dbReference type="AlphaFoldDB" id="A0A1M6DIG0"/>
<evidence type="ECO:0000313" key="8">
    <source>
        <dbReference type="EMBL" id="SHI72903.1"/>
    </source>
</evidence>
<accession>A0A1M6DIG0</accession>
<dbReference type="Proteomes" id="UP000184488">
    <property type="component" value="Unassembled WGS sequence"/>
</dbReference>
<evidence type="ECO:0000259" key="6">
    <source>
        <dbReference type="Pfam" id="PF07980"/>
    </source>
</evidence>
<name>A0A1M6DIG0_9FLAO</name>
<evidence type="ECO:0000256" key="1">
    <source>
        <dbReference type="ARBA" id="ARBA00004442"/>
    </source>
</evidence>
<evidence type="ECO:0000259" key="7">
    <source>
        <dbReference type="Pfam" id="PF14322"/>
    </source>
</evidence>
<comment type="subcellular location">
    <subcellularLocation>
        <location evidence="1">Cell outer membrane</location>
    </subcellularLocation>
</comment>
<dbReference type="InterPro" id="IPR033985">
    <property type="entry name" value="SusD-like_N"/>
</dbReference>
<evidence type="ECO:0000256" key="2">
    <source>
        <dbReference type="ARBA" id="ARBA00006275"/>
    </source>
</evidence>
<comment type="similarity">
    <text evidence="2">Belongs to the SusD family.</text>
</comment>
<organism evidence="8 9">
    <name type="scientific">Flavobacterium terrae</name>
    <dbReference type="NCBI Taxonomy" id="415425"/>
    <lineage>
        <taxon>Bacteria</taxon>
        <taxon>Pseudomonadati</taxon>
        <taxon>Bacteroidota</taxon>
        <taxon>Flavobacteriia</taxon>
        <taxon>Flavobacteriales</taxon>
        <taxon>Flavobacteriaceae</taxon>
        <taxon>Flavobacterium</taxon>
    </lineage>
</organism>
<evidence type="ECO:0000256" key="5">
    <source>
        <dbReference type="ARBA" id="ARBA00023237"/>
    </source>
</evidence>
<sequence>MKNKLINSIFAVLLLSTVGCSEDYLNTEPTEIITQEQYTEAAANNPALVKGLVSGIYSTMFETGTGGTNLDHDDFGQKGYDIYSDMLSGDMALSASVYGWYSRLVNYQATVDFTRNENYKPWRYYYRIIRSCNIVIKTLGGNDITPVNQENKYLMGQAKALRGYAYFYLAQFYSREFESSRAILPIYTDPEQQAQPKSTTADVYALIVSDLNSAITLLNGYTRENKNQVNDVVAKGLLAYTYAAMGMNAEAKDLSVDIVNNGGFPKTTALELKGGFNNVNTPSWMWGADLTTDQGLDLVSWWGQVDVYTYSYAWAGDRKVMDNALYASIPASDIRKTQFSASTQLPLNKFFDPAKVAGGQRNITTDYIYMRVDEFYLLGAEAAAKSGDEATAKSLLSNLLSNRLTSTTYIDALTGQALLDEIYKQTRIELWGEGKSYLSMKRNHKNATRGTNHVYQAGTSTPSNDEKLTFKIPQAEVLNNPFIDGQNY</sequence>
<evidence type="ECO:0000256" key="4">
    <source>
        <dbReference type="ARBA" id="ARBA00023136"/>
    </source>
</evidence>
<keyword evidence="5" id="KW-0998">Cell outer membrane</keyword>
<dbReference type="EMBL" id="FQZI01000002">
    <property type="protein sequence ID" value="SHI72903.1"/>
    <property type="molecule type" value="Genomic_DNA"/>
</dbReference>
<feature type="domain" description="RagB/SusD" evidence="6">
    <location>
        <begin position="307"/>
        <end position="468"/>
    </location>
</feature>
<reference evidence="9" key="1">
    <citation type="submission" date="2016-11" db="EMBL/GenBank/DDBJ databases">
        <authorList>
            <person name="Varghese N."/>
            <person name="Submissions S."/>
        </authorList>
    </citation>
    <scope>NUCLEOTIDE SEQUENCE [LARGE SCALE GENOMIC DNA]</scope>
    <source>
        <strain evidence="9">DSM 18829</strain>
    </source>
</reference>
<dbReference type="Gene3D" id="1.25.40.390">
    <property type="match status" value="1"/>
</dbReference>
<dbReference type="GO" id="GO:0009279">
    <property type="term" value="C:cell outer membrane"/>
    <property type="evidence" value="ECO:0007669"/>
    <property type="project" value="UniProtKB-SubCell"/>
</dbReference>
<dbReference type="Pfam" id="PF14322">
    <property type="entry name" value="SusD-like_3"/>
    <property type="match status" value="1"/>
</dbReference>
<keyword evidence="3" id="KW-0732">Signal</keyword>
<evidence type="ECO:0000313" key="9">
    <source>
        <dbReference type="Proteomes" id="UP000184488"/>
    </source>
</evidence>
<gene>
    <name evidence="8" type="ORF">SAMN05444363_1465</name>
</gene>
<evidence type="ECO:0000256" key="3">
    <source>
        <dbReference type="ARBA" id="ARBA00022729"/>
    </source>
</evidence>
<dbReference type="PROSITE" id="PS51257">
    <property type="entry name" value="PROKAR_LIPOPROTEIN"/>
    <property type="match status" value="1"/>
</dbReference>
<dbReference type="STRING" id="415425.SAMN05444363_1465"/>
<feature type="domain" description="SusD-like N-terminal" evidence="7">
    <location>
        <begin position="89"/>
        <end position="238"/>
    </location>
</feature>
<dbReference type="InterPro" id="IPR011990">
    <property type="entry name" value="TPR-like_helical_dom_sf"/>
</dbReference>
<keyword evidence="4" id="KW-0472">Membrane</keyword>
<dbReference type="OrthoDB" id="1100079at2"/>
<dbReference type="Pfam" id="PF07980">
    <property type="entry name" value="SusD_RagB"/>
    <property type="match status" value="1"/>
</dbReference>
<keyword evidence="9" id="KW-1185">Reference proteome</keyword>